<dbReference type="EMBL" id="JAINUG010000308">
    <property type="protein sequence ID" value="KAJ8378872.1"/>
    <property type="molecule type" value="Genomic_DNA"/>
</dbReference>
<evidence type="ECO:0000256" key="2">
    <source>
        <dbReference type="ARBA" id="ARBA00022692"/>
    </source>
</evidence>
<sequence length="479" mass="51798">MVWLAKRQQPCIARVEAAEDFVQTPETSPADTSGLSRLAGLSDSRDRKLKPEEVELGRSLQKYLQQLGLLPQSAPPTGPWPSGQKPLRQKDGSQVGRLGEYHQPQAPGKGRGKALLPVFTPGPSGQPDGRLLLLALQQYLERERESGQHGGPPLPYSGRSRPLLRTQVESVGPREGLGAYLGRASFQPEGATPQRTPADRPLFKTPSGQSAAKDPLTMVDEKFIQNVVKQLGKHNVNVDALSGPEMDQLADVIADALQVVDKADMKRGPPSVTQPDQQEALQGDGELQEQQTGDEKPNSSDKDAGLVSKLLEYLDRSSLGDAPTPARQVHEDGRGMGVGPAVGVENVKSRTTRKDLTLQKKDSMPAEGEGDVPALPVAMTAILAEPQKKDMRVEQELRLDVKTVSTAEREDDYGYITTDSDPLPTDAGVHLMEVLAHSFKLQMTDFFDLTVEDSAVTFKVRPNPQNVSTADVVAAAGRA</sequence>
<evidence type="ECO:0000256" key="1">
    <source>
        <dbReference type="ARBA" id="ARBA00004167"/>
    </source>
</evidence>
<dbReference type="GO" id="GO:0030141">
    <property type="term" value="C:secretory granule"/>
    <property type="evidence" value="ECO:0007669"/>
    <property type="project" value="InterPro"/>
</dbReference>
<dbReference type="GO" id="GO:0051046">
    <property type="term" value="P:regulation of secretion"/>
    <property type="evidence" value="ECO:0007669"/>
    <property type="project" value="TreeGrafter"/>
</dbReference>
<accession>A0AAD7RES1</accession>
<dbReference type="InterPro" id="IPR021613">
    <property type="entry name" value="Receptor_IA-2_dom"/>
</dbReference>
<dbReference type="InterPro" id="IPR038112">
    <property type="entry name" value="Receptor_IA-2_ectodomain_sf"/>
</dbReference>
<feature type="compositionally biased region" description="Polar residues" evidence="8">
    <location>
        <begin position="271"/>
        <end position="280"/>
    </location>
</feature>
<evidence type="ECO:0000313" key="11">
    <source>
        <dbReference type="Proteomes" id="UP001221898"/>
    </source>
</evidence>
<dbReference type="Pfam" id="PF11548">
    <property type="entry name" value="Receptor_IA-2"/>
    <property type="match status" value="1"/>
</dbReference>
<evidence type="ECO:0000256" key="3">
    <source>
        <dbReference type="ARBA" id="ARBA00022729"/>
    </source>
</evidence>
<gene>
    <name evidence="10" type="ORF">AAFF_G00233740</name>
</gene>
<protein>
    <recommendedName>
        <fullName evidence="9">Protein-tyrosine phosphatase receptor IA-2 ectodomain domain-containing protein</fullName>
    </recommendedName>
</protein>
<evidence type="ECO:0000256" key="6">
    <source>
        <dbReference type="ARBA" id="ARBA00023170"/>
    </source>
</evidence>
<feature type="region of interest" description="Disordered" evidence="8">
    <location>
        <begin position="181"/>
        <end position="215"/>
    </location>
</feature>
<keyword evidence="11" id="KW-1185">Reference proteome</keyword>
<keyword evidence="4" id="KW-1133">Transmembrane helix</keyword>
<feature type="domain" description="Protein-tyrosine phosphatase receptor IA-2 ectodomain" evidence="9">
    <location>
        <begin position="411"/>
        <end position="477"/>
    </location>
</feature>
<dbReference type="InterPro" id="IPR033522">
    <property type="entry name" value="IA-2/IA-2_beta"/>
</dbReference>
<dbReference type="GO" id="GO:0016020">
    <property type="term" value="C:membrane"/>
    <property type="evidence" value="ECO:0007669"/>
    <property type="project" value="UniProtKB-SubCell"/>
</dbReference>
<feature type="region of interest" description="Disordered" evidence="8">
    <location>
        <begin position="265"/>
        <end position="304"/>
    </location>
</feature>
<organism evidence="10 11">
    <name type="scientific">Aldrovandia affinis</name>
    <dbReference type="NCBI Taxonomy" id="143900"/>
    <lineage>
        <taxon>Eukaryota</taxon>
        <taxon>Metazoa</taxon>
        <taxon>Chordata</taxon>
        <taxon>Craniata</taxon>
        <taxon>Vertebrata</taxon>
        <taxon>Euteleostomi</taxon>
        <taxon>Actinopterygii</taxon>
        <taxon>Neopterygii</taxon>
        <taxon>Teleostei</taxon>
        <taxon>Notacanthiformes</taxon>
        <taxon>Halosauridae</taxon>
        <taxon>Aldrovandia</taxon>
    </lineage>
</organism>
<evidence type="ECO:0000313" key="10">
    <source>
        <dbReference type="EMBL" id="KAJ8378872.1"/>
    </source>
</evidence>
<evidence type="ECO:0000256" key="4">
    <source>
        <dbReference type="ARBA" id="ARBA00022989"/>
    </source>
</evidence>
<dbReference type="PANTHER" id="PTHR46106:SF5">
    <property type="entry name" value="RECEPTOR-TYPE TYROSINE-PROTEIN PHOSPHATASE N2"/>
    <property type="match status" value="1"/>
</dbReference>
<evidence type="ECO:0000256" key="5">
    <source>
        <dbReference type="ARBA" id="ARBA00023136"/>
    </source>
</evidence>
<dbReference type="GO" id="GO:0035773">
    <property type="term" value="P:insulin secretion involved in cellular response to glucose stimulus"/>
    <property type="evidence" value="ECO:0007669"/>
    <property type="project" value="TreeGrafter"/>
</dbReference>
<dbReference type="GO" id="GO:0045202">
    <property type="term" value="C:synapse"/>
    <property type="evidence" value="ECO:0007669"/>
    <property type="project" value="TreeGrafter"/>
</dbReference>
<feature type="region of interest" description="Disordered" evidence="8">
    <location>
        <begin position="70"/>
        <end position="93"/>
    </location>
</feature>
<dbReference type="AlphaFoldDB" id="A0AAD7RES1"/>
<keyword evidence="6" id="KW-0675">Receptor</keyword>
<comment type="subcellular location">
    <subcellularLocation>
        <location evidence="1">Membrane</location>
        <topology evidence="1">Single-pass membrane protein</topology>
    </subcellularLocation>
</comment>
<feature type="compositionally biased region" description="Basic and acidic residues" evidence="8">
    <location>
        <begin position="293"/>
        <end position="304"/>
    </location>
</feature>
<name>A0AAD7RES1_9TELE</name>
<keyword evidence="3" id="KW-0732">Signal</keyword>
<proteinExistence type="predicted"/>
<evidence type="ECO:0000259" key="9">
    <source>
        <dbReference type="Pfam" id="PF11548"/>
    </source>
</evidence>
<keyword evidence="5" id="KW-0472">Membrane</keyword>
<feature type="compositionally biased region" description="Polar residues" evidence="8">
    <location>
        <begin position="24"/>
        <end position="35"/>
    </location>
</feature>
<reference evidence="10" key="1">
    <citation type="journal article" date="2023" name="Science">
        <title>Genome structures resolve the early diversification of teleost fishes.</title>
        <authorList>
            <person name="Parey E."/>
            <person name="Louis A."/>
            <person name="Montfort J."/>
            <person name="Bouchez O."/>
            <person name="Roques C."/>
            <person name="Iampietro C."/>
            <person name="Lluch J."/>
            <person name="Castinel A."/>
            <person name="Donnadieu C."/>
            <person name="Desvignes T."/>
            <person name="Floi Bucao C."/>
            <person name="Jouanno E."/>
            <person name="Wen M."/>
            <person name="Mejri S."/>
            <person name="Dirks R."/>
            <person name="Jansen H."/>
            <person name="Henkel C."/>
            <person name="Chen W.J."/>
            <person name="Zahm M."/>
            <person name="Cabau C."/>
            <person name="Klopp C."/>
            <person name="Thompson A.W."/>
            <person name="Robinson-Rechavi M."/>
            <person name="Braasch I."/>
            <person name="Lecointre G."/>
            <person name="Bobe J."/>
            <person name="Postlethwait J.H."/>
            <person name="Berthelot C."/>
            <person name="Roest Crollius H."/>
            <person name="Guiguen Y."/>
        </authorList>
    </citation>
    <scope>NUCLEOTIDE SEQUENCE</scope>
    <source>
        <strain evidence="10">NC1722</strain>
    </source>
</reference>
<keyword evidence="7" id="KW-0325">Glycoprotein</keyword>
<feature type="region of interest" description="Disordered" evidence="8">
    <location>
        <begin position="317"/>
        <end position="342"/>
    </location>
</feature>
<feature type="region of interest" description="Disordered" evidence="8">
    <location>
        <begin position="143"/>
        <end position="162"/>
    </location>
</feature>
<evidence type="ECO:0000256" key="8">
    <source>
        <dbReference type="SAM" id="MobiDB-lite"/>
    </source>
</evidence>
<dbReference type="PANTHER" id="PTHR46106">
    <property type="entry name" value="IA-2 PROTEIN TYROSINE PHOSPHATASE, ISOFORM C"/>
    <property type="match status" value="1"/>
</dbReference>
<dbReference type="Proteomes" id="UP001221898">
    <property type="component" value="Unassembled WGS sequence"/>
</dbReference>
<feature type="region of interest" description="Disordered" evidence="8">
    <location>
        <begin position="20"/>
        <end position="47"/>
    </location>
</feature>
<keyword evidence="2" id="KW-0812">Transmembrane</keyword>
<comment type="caution">
    <text evidence="10">The sequence shown here is derived from an EMBL/GenBank/DDBJ whole genome shotgun (WGS) entry which is preliminary data.</text>
</comment>
<dbReference type="Gene3D" id="3.30.70.2470">
    <property type="entry name" value="Protein-tyrosine phosphatase receptor IA-2 ectodomain"/>
    <property type="match status" value="1"/>
</dbReference>
<evidence type="ECO:0000256" key="7">
    <source>
        <dbReference type="ARBA" id="ARBA00023180"/>
    </source>
</evidence>